<proteinExistence type="predicted"/>
<name>H2ZFL8_CIOSA</name>
<keyword evidence="3" id="KW-1185">Reference proteome</keyword>
<reference evidence="3" key="1">
    <citation type="submission" date="2003-08" db="EMBL/GenBank/DDBJ databases">
        <authorList>
            <person name="Birren B."/>
            <person name="Nusbaum C."/>
            <person name="Abebe A."/>
            <person name="Abouelleil A."/>
            <person name="Adekoya E."/>
            <person name="Ait-zahra M."/>
            <person name="Allen N."/>
            <person name="Allen T."/>
            <person name="An P."/>
            <person name="Anderson M."/>
            <person name="Anderson S."/>
            <person name="Arachchi H."/>
            <person name="Armbruster J."/>
            <person name="Bachantsang P."/>
            <person name="Baldwin J."/>
            <person name="Barry A."/>
            <person name="Bayul T."/>
            <person name="Blitshsteyn B."/>
            <person name="Bloom T."/>
            <person name="Blye J."/>
            <person name="Boguslavskiy L."/>
            <person name="Borowsky M."/>
            <person name="Boukhgalter B."/>
            <person name="Brunache A."/>
            <person name="Butler J."/>
            <person name="Calixte N."/>
            <person name="Calvo S."/>
            <person name="Camarata J."/>
            <person name="Campo K."/>
            <person name="Chang J."/>
            <person name="Cheshatsang Y."/>
            <person name="Citroen M."/>
            <person name="Collymore A."/>
            <person name="Considine T."/>
            <person name="Cook A."/>
            <person name="Cooke P."/>
            <person name="Corum B."/>
            <person name="Cuomo C."/>
            <person name="David R."/>
            <person name="Dawoe T."/>
            <person name="Degray S."/>
            <person name="Dodge S."/>
            <person name="Dooley K."/>
            <person name="Dorje P."/>
            <person name="Dorjee K."/>
            <person name="Dorris L."/>
            <person name="Duffey N."/>
            <person name="Dupes A."/>
            <person name="Elkins T."/>
            <person name="Engels R."/>
            <person name="Erickson J."/>
            <person name="Farina A."/>
            <person name="Faro S."/>
            <person name="Ferreira P."/>
            <person name="Fischer H."/>
            <person name="Fitzgerald M."/>
            <person name="Foley K."/>
            <person name="Gage D."/>
            <person name="Galagan J."/>
            <person name="Gearin G."/>
            <person name="Gnerre S."/>
            <person name="Gnirke A."/>
            <person name="Goyette A."/>
            <person name="Graham J."/>
            <person name="Grandbois E."/>
            <person name="Gyaltsen K."/>
            <person name="Hafez N."/>
            <person name="Hagopian D."/>
            <person name="Hagos B."/>
            <person name="Hall J."/>
            <person name="Hatcher B."/>
            <person name="Heller A."/>
            <person name="Higgins H."/>
            <person name="Honan T."/>
            <person name="Horn A."/>
            <person name="Houde N."/>
            <person name="Hughes L."/>
            <person name="Hulme W."/>
            <person name="Husby E."/>
            <person name="Iliev I."/>
            <person name="Jaffe D."/>
            <person name="Jones C."/>
            <person name="Kamal M."/>
            <person name="Kamat A."/>
            <person name="Kamvysselis M."/>
            <person name="Karlsson E."/>
            <person name="Kells C."/>
            <person name="Kieu A."/>
            <person name="Kisner P."/>
            <person name="Kodira C."/>
            <person name="Kulbokas E."/>
            <person name="Labutti K."/>
            <person name="Lama D."/>
            <person name="Landers T."/>
            <person name="Leger J."/>
            <person name="Levine S."/>
            <person name="Lewis D."/>
            <person name="Lewis T."/>
            <person name="Lindblad-toh K."/>
            <person name="Liu X."/>
            <person name="Lokyitsang T."/>
            <person name="Lokyitsang Y."/>
            <person name="Lucien O."/>
            <person name="Lui A."/>
            <person name="Ma L.J."/>
            <person name="Mabbitt R."/>
            <person name="Macdonald J."/>
            <person name="Maclean C."/>
            <person name="Major J."/>
            <person name="Manning J."/>
            <person name="Marabella R."/>
            <person name="Maru K."/>
            <person name="Matthews C."/>
            <person name="Mauceli E."/>
            <person name="Mccarthy M."/>
            <person name="Mcdonough S."/>
            <person name="Mcghee T."/>
            <person name="Meldrim J."/>
            <person name="Meneus L."/>
            <person name="Mesirov J."/>
            <person name="Mihalev A."/>
            <person name="Mihova T."/>
            <person name="Mikkelsen T."/>
            <person name="Mlenga V."/>
            <person name="Moru K."/>
            <person name="Mozes J."/>
            <person name="Mulrain L."/>
            <person name="Munson G."/>
            <person name="Naylor J."/>
            <person name="Newes C."/>
            <person name="Nguyen C."/>
            <person name="Nguyen N."/>
            <person name="Nguyen T."/>
            <person name="Nicol R."/>
            <person name="Nielsen C."/>
            <person name="Nizzari M."/>
            <person name="Norbu C."/>
            <person name="Norbu N."/>
            <person name="O'donnell P."/>
            <person name="Okoawo O."/>
            <person name="O'leary S."/>
            <person name="Omotosho B."/>
            <person name="O'neill K."/>
            <person name="Osman S."/>
            <person name="Parker S."/>
            <person name="Perrin D."/>
            <person name="Phunkhang P."/>
            <person name="Piqani B."/>
            <person name="Purcell S."/>
            <person name="Rachupka T."/>
            <person name="Ramasamy U."/>
            <person name="Rameau R."/>
            <person name="Ray V."/>
            <person name="Raymond C."/>
            <person name="Retta R."/>
            <person name="Richardson S."/>
            <person name="Rise C."/>
            <person name="Rodriguez J."/>
            <person name="Rogers J."/>
            <person name="Rogov P."/>
            <person name="Rutman M."/>
            <person name="Schupbach R."/>
            <person name="Seaman C."/>
            <person name="Settipalli S."/>
            <person name="Sharpe T."/>
            <person name="Sheridan J."/>
            <person name="Sherpa N."/>
            <person name="Shi J."/>
            <person name="Smirnov S."/>
            <person name="Smith C."/>
            <person name="Sougnez C."/>
            <person name="Spencer B."/>
            <person name="Stalker J."/>
            <person name="Stange-thomann N."/>
            <person name="Stavropoulos S."/>
            <person name="Stetson K."/>
            <person name="Stone C."/>
            <person name="Stone S."/>
            <person name="Stubbs M."/>
            <person name="Talamas J."/>
            <person name="Tchuinga P."/>
            <person name="Tenzing P."/>
            <person name="Tesfaye S."/>
            <person name="Theodore J."/>
            <person name="Thoulutsang Y."/>
            <person name="Topham K."/>
            <person name="Towey S."/>
            <person name="Tsamla T."/>
            <person name="Tsomo N."/>
            <person name="Vallee D."/>
            <person name="Vassiliev H."/>
            <person name="Venkataraman V."/>
            <person name="Vinson J."/>
            <person name="Vo A."/>
            <person name="Wade C."/>
            <person name="Wang S."/>
            <person name="Wangchuk T."/>
            <person name="Wangdi T."/>
            <person name="Whittaker C."/>
            <person name="Wilkinson J."/>
            <person name="Wu Y."/>
            <person name="Wyman D."/>
            <person name="Yadav S."/>
            <person name="Yang S."/>
            <person name="Yang X."/>
            <person name="Yeager S."/>
            <person name="Yee E."/>
            <person name="Young G."/>
            <person name="Zainoun J."/>
            <person name="Zembeck L."/>
            <person name="Zimmer A."/>
            <person name="Zody M."/>
            <person name="Lander E."/>
        </authorList>
    </citation>
    <scope>NUCLEOTIDE SEQUENCE [LARGE SCALE GENOMIC DNA]</scope>
</reference>
<evidence type="ECO:0000256" key="1">
    <source>
        <dbReference type="SAM" id="MobiDB-lite"/>
    </source>
</evidence>
<evidence type="ECO:0000313" key="3">
    <source>
        <dbReference type="Proteomes" id="UP000007875"/>
    </source>
</evidence>
<dbReference type="AlphaFoldDB" id="H2ZFL8"/>
<accession>H2ZFL8</accession>
<reference evidence="2" key="2">
    <citation type="submission" date="2025-08" db="UniProtKB">
        <authorList>
            <consortium name="Ensembl"/>
        </authorList>
    </citation>
    <scope>IDENTIFICATION</scope>
</reference>
<dbReference type="Ensembl" id="ENSCSAVT00000016565.1">
    <property type="protein sequence ID" value="ENSCSAVP00000016384.1"/>
    <property type="gene ID" value="ENSCSAVG00000009644.1"/>
</dbReference>
<dbReference type="InParanoid" id="H2ZFL8"/>
<protein>
    <submittedName>
        <fullName evidence="2">Uncharacterized protein</fullName>
    </submittedName>
</protein>
<evidence type="ECO:0000313" key="2">
    <source>
        <dbReference type="Ensembl" id="ENSCSAVP00000016384.1"/>
    </source>
</evidence>
<reference evidence="2" key="3">
    <citation type="submission" date="2025-09" db="UniProtKB">
        <authorList>
            <consortium name="Ensembl"/>
        </authorList>
    </citation>
    <scope>IDENTIFICATION</scope>
</reference>
<dbReference type="HOGENOM" id="CLU_3401141_0_0_1"/>
<feature type="compositionally biased region" description="Basic and acidic residues" evidence="1">
    <location>
        <begin position="1"/>
        <end position="24"/>
    </location>
</feature>
<organism evidence="2 3">
    <name type="scientific">Ciona savignyi</name>
    <name type="common">Pacific transparent sea squirt</name>
    <dbReference type="NCBI Taxonomy" id="51511"/>
    <lineage>
        <taxon>Eukaryota</taxon>
        <taxon>Metazoa</taxon>
        <taxon>Chordata</taxon>
        <taxon>Tunicata</taxon>
        <taxon>Ascidiacea</taxon>
        <taxon>Phlebobranchia</taxon>
        <taxon>Cionidae</taxon>
        <taxon>Ciona</taxon>
    </lineage>
</organism>
<feature type="region of interest" description="Disordered" evidence="1">
    <location>
        <begin position="1"/>
        <end position="31"/>
    </location>
</feature>
<dbReference type="Proteomes" id="UP000007875">
    <property type="component" value="Unassembled WGS sequence"/>
</dbReference>
<sequence>MDEKKDQPEKVTPKPPKKPRDLKAATHILKK</sequence>